<gene>
    <name evidence="1" type="ORF">D2V04_13390</name>
</gene>
<keyword evidence="2" id="KW-1185">Reference proteome</keyword>
<dbReference type="AlphaFoldDB" id="A0A418NGB1"/>
<evidence type="ECO:0000313" key="1">
    <source>
        <dbReference type="EMBL" id="RIV77095.1"/>
    </source>
</evidence>
<name>A0A418NGB1_9SPHN</name>
<reference evidence="1 2" key="1">
    <citation type="submission" date="2018-08" db="EMBL/GenBank/DDBJ databases">
        <title>Altererythrobacter sp.Ery1 and Ery12, the genome sequencing of novel strains in genus Alterythrobacter.</title>
        <authorList>
            <person name="Cheng H."/>
            <person name="Wu Y.-H."/>
            <person name="Fang C."/>
            <person name="Xu X.-W."/>
        </authorList>
    </citation>
    <scope>NUCLEOTIDE SEQUENCE [LARGE SCALE GENOMIC DNA]</scope>
    <source>
        <strain evidence="1 2">Ery1</strain>
    </source>
</reference>
<sequence>MELRDNACLDALSWFESLARLSAWSAAGAPIENLLRLSYNLTLLAPPPFCAVAACPLDETSFDDLLRRQAFEAAAASLIGTALTYEIVSHAETAPATVRIWLNGDTGETLVTSDTLPTALVRAWITFLLGMGQATGSSHKSA</sequence>
<proteinExistence type="predicted"/>
<accession>A0A418NGB1</accession>
<comment type="caution">
    <text evidence="1">The sequence shown here is derived from an EMBL/GenBank/DDBJ whole genome shotgun (WGS) entry which is preliminary data.</text>
</comment>
<dbReference type="Proteomes" id="UP000285092">
    <property type="component" value="Unassembled WGS sequence"/>
</dbReference>
<dbReference type="EMBL" id="QXFK01000018">
    <property type="protein sequence ID" value="RIV77095.1"/>
    <property type="molecule type" value="Genomic_DNA"/>
</dbReference>
<evidence type="ECO:0000313" key="2">
    <source>
        <dbReference type="Proteomes" id="UP000285092"/>
    </source>
</evidence>
<dbReference type="OrthoDB" id="7427047at2"/>
<protein>
    <submittedName>
        <fullName evidence="1">Uncharacterized protein</fullName>
    </submittedName>
</protein>
<organism evidence="1 2">
    <name type="scientific">Pelagerythrobacter aerophilus</name>
    <dbReference type="NCBI Taxonomy" id="2306995"/>
    <lineage>
        <taxon>Bacteria</taxon>
        <taxon>Pseudomonadati</taxon>
        <taxon>Pseudomonadota</taxon>
        <taxon>Alphaproteobacteria</taxon>
        <taxon>Sphingomonadales</taxon>
        <taxon>Erythrobacteraceae</taxon>
        <taxon>Pelagerythrobacter</taxon>
    </lineage>
</organism>
<dbReference type="RefSeq" id="WP_119514172.1">
    <property type="nucleotide sequence ID" value="NZ_QXFK01000018.1"/>
</dbReference>